<evidence type="ECO:0000256" key="1">
    <source>
        <dbReference type="SAM" id="MobiDB-lite"/>
    </source>
</evidence>
<reference evidence="2 3" key="1">
    <citation type="submission" date="2023-04" db="EMBL/GenBank/DDBJ databases">
        <title>Streptomyces chengmaiensis sp. nov. isolated from the stem of mangrove plant in Hainan.</title>
        <authorList>
            <person name="Huang X."/>
            <person name="Zhou S."/>
            <person name="Chu X."/>
            <person name="Xie Y."/>
            <person name="Lin Y."/>
        </authorList>
    </citation>
    <scope>NUCLEOTIDE SEQUENCE [LARGE SCALE GENOMIC DNA]</scope>
    <source>
        <strain evidence="2 3">HNM0663</strain>
    </source>
</reference>
<dbReference type="Proteomes" id="UP001223144">
    <property type="component" value="Unassembled WGS sequence"/>
</dbReference>
<evidence type="ECO:0000313" key="3">
    <source>
        <dbReference type="Proteomes" id="UP001223144"/>
    </source>
</evidence>
<proteinExistence type="predicted"/>
<keyword evidence="3" id="KW-1185">Reference proteome</keyword>
<accession>A0ABT6HXI7</accession>
<gene>
    <name evidence="2" type="ORF">QCN29_32565</name>
</gene>
<feature type="region of interest" description="Disordered" evidence="1">
    <location>
        <begin position="1"/>
        <end position="33"/>
    </location>
</feature>
<evidence type="ECO:0000313" key="2">
    <source>
        <dbReference type="EMBL" id="MDH2393417.1"/>
    </source>
</evidence>
<dbReference type="EMBL" id="JARWBG010000066">
    <property type="protein sequence ID" value="MDH2393417.1"/>
    <property type="molecule type" value="Genomic_DNA"/>
</dbReference>
<organism evidence="2 3">
    <name type="scientific">Streptomyces chengmaiensis</name>
    <dbReference type="NCBI Taxonomy" id="3040919"/>
    <lineage>
        <taxon>Bacteria</taxon>
        <taxon>Bacillati</taxon>
        <taxon>Actinomycetota</taxon>
        <taxon>Actinomycetes</taxon>
        <taxon>Kitasatosporales</taxon>
        <taxon>Streptomycetaceae</taxon>
        <taxon>Streptomyces</taxon>
    </lineage>
</organism>
<sequence>MVFGPGKGGRRAGARPAPKLPERYGPRPTAVRLPAHRSPYGRHEVLDGGAVALVRPYLIEHERRQRRARQQRRRLTLVLAADFGIDLDAHVVGAGGAR</sequence>
<name>A0ABT6HXI7_9ACTN</name>
<comment type="caution">
    <text evidence="2">The sequence shown here is derived from an EMBL/GenBank/DDBJ whole genome shotgun (WGS) entry which is preliminary data.</text>
</comment>
<protein>
    <submittedName>
        <fullName evidence="2">Uncharacterized protein</fullName>
    </submittedName>
</protein>